<protein>
    <recommendedName>
        <fullName evidence="1">Reverse transcriptase zinc-binding domain-containing protein</fullName>
    </recommendedName>
</protein>
<sequence length="480" mass="55437">MTIMRKFGEATGLRINVNKCNVATIRCQDMDLDDILQDFAGQRTTFAVTYLGLPITMGRLKLIHVQHIQDKAKEKMAGWQGKLLNPAGHRELVRTVLSSLPTYLLTALKSPKKFIEEFDKSRRCFLWAGNHELHGGKCKVNWLCVCHPIRHAGLSVHNLERFGCALRLKWLWYSWTKPSSAWIEMELPTNDTNLALFAMATRVQVQNGRTASFWFSSWLKGMSPALLFPNLYRHSRRKKRTVAEALNNDRWVTDIGHNLTTDLLVDYFCLWNLIDEANLNLDTEESNQITWTCSSLGEYTAKSAYETQFEDGVPSKFPELIWRIWAPPKCKFFAWLLQNRVWTADRLQQRGWPNNYFCALCQRNLETGHHMMVECPVVQQIWSSVAAWVNCNTLAPSHWIIQSSIQDWYASLAPRNAANGTRSLALLTIWSIWRERNNRIFKSNVRPVHLVVSEIQDEARQWYLAGTKAFAPLVDHQPSE</sequence>
<dbReference type="AlphaFoldDB" id="A0A0A9GPV4"/>
<evidence type="ECO:0000259" key="1">
    <source>
        <dbReference type="Pfam" id="PF13966"/>
    </source>
</evidence>
<organism evidence="2">
    <name type="scientific">Arundo donax</name>
    <name type="common">Giant reed</name>
    <name type="synonym">Donax arundinaceus</name>
    <dbReference type="NCBI Taxonomy" id="35708"/>
    <lineage>
        <taxon>Eukaryota</taxon>
        <taxon>Viridiplantae</taxon>
        <taxon>Streptophyta</taxon>
        <taxon>Embryophyta</taxon>
        <taxon>Tracheophyta</taxon>
        <taxon>Spermatophyta</taxon>
        <taxon>Magnoliopsida</taxon>
        <taxon>Liliopsida</taxon>
        <taxon>Poales</taxon>
        <taxon>Poaceae</taxon>
        <taxon>PACMAD clade</taxon>
        <taxon>Arundinoideae</taxon>
        <taxon>Arundineae</taxon>
        <taxon>Arundo</taxon>
    </lineage>
</organism>
<dbReference type="PANTHER" id="PTHR33116:SF87">
    <property type="entry name" value="OS01G0158850 PROTEIN"/>
    <property type="match status" value="1"/>
</dbReference>
<reference evidence="2" key="2">
    <citation type="journal article" date="2015" name="Data Brief">
        <title>Shoot transcriptome of the giant reed, Arundo donax.</title>
        <authorList>
            <person name="Barrero R.A."/>
            <person name="Guerrero F.D."/>
            <person name="Moolhuijzen P."/>
            <person name="Goolsby J.A."/>
            <person name="Tidwell J."/>
            <person name="Bellgard S.E."/>
            <person name="Bellgard M.I."/>
        </authorList>
    </citation>
    <scope>NUCLEOTIDE SEQUENCE</scope>
    <source>
        <tissue evidence="2">Shoot tissue taken approximately 20 cm above the soil surface</tissue>
    </source>
</reference>
<name>A0A0A9GPV4_ARUDO</name>
<evidence type="ECO:0000313" key="2">
    <source>
        <dbReference type="EMBL" id="JAE22698.1"/>
    </source>
</evidence>
<dbReference type="Pfam" id="PF13966">
    <property type="entry name" value="zf-RVT"/>
    <property type="match status" value="1"/>
</dbReference>
<feature type="domain" description="Reverse transcriptase zinc-binding" evidence="1">
    <location>
        <begin position="299"/>
        <end position="382"/>
    </location>
</feature>
<reference evidence="2" key="1">
    <citation type="submission" date="2014-09" db="EMBL/GenBank/DDBJ databases">
        <authorList>
            <person name="Magalhaes I.L.F."/>
            <person name="Oliveira U."/>
            <person name="Santos F.R."/>
            <person name="Vidigal T.H.D.A."/>
            <person name="Brescovit A.D."/>
            <person name="Santos A.J."/>
        </authorList>
    </citation>
    <scope>NUCLEOTIDE SEQUENCE</scope>
    <source>
        <tissue evidence="2">Shoot tissue taken approximately 20 cm above the soil surface</tissue>
    </source>
</reference>
<proteinExistence type="predicted"/>
<dbReference type="PANTHER" id="PTHR33116">
    <property type="entry name" value="REVERSE TRANSCRIPTASE ZINC-BINDING DOMAIN-CONTAINING PROTEIN-RELATED-RELATED"/>
    <property type="match status" value="1"/>
</dbReference>
<dbReference type="InterPro" id="IPR026960">
    <property type="entry name" value="RVT-Znf"/>
</dbReference>
<accession>A0A0A9GPV4</accession>
<dbReference type="EMBL" id="GBRH01175198">
    <property type="protein sequence ID" value="JAE22698.1"/>
    <property type="molecule type" value="Transcribed_RNA"/>
</dbReference>